<accession>A0A6S7KA65</accession>
<dbReference type="Proteomes" id="UP001152795">
    <property type="component" value="Unassembled WGS sequence"/>
</dbReference>
<name>A0A6S7KA65_PARCT</name>
<feature type="non-terminal residue" evidence="1">
    <location>
        <position position="1"/>
    </location>
</feature>
<evidence type="ECO:0000313" key="2">
    <source>
        <dbReference type="Proteomes" id="UP001152795"/>
    </source>
</evidence>
<evidence type="ECO:0000313" key="1">
    <source>
        <dbReference type="EMBL" id="CAB4024552.1"/>
    </source>
</evidence>
<dbReference type="AlphaFoldDB" id="A0A6S7KA65"/>
<keyword evidence="2" id="KW-1185">Reference proteome</keyword>
<gene>
    <name evidence="1" type="ORF">PACLA_8A023197</name>
</gene>
<organism evidence="1 2">
    <name type="scientific">Paramuricea clavata</name>
    <name type="common">Red gorgonian</name>
    <name type="synonym">Violescent sea-whip</name>
    <dbReference type="NCBI Taxonomy" id="317549"/>
    <lineage>
        <taxon>Eukaryota</taxon>
        <taxon>Metazoa</taxon>
        <taxon>Cnidaria</taxon>
        <taxon>Anthozoa</taxon>
        <taxon>Octocorallia</taxon>
        <taxon>Malacalcyonacea</taxon>
        <taxon>Plexauridae</taxon>
        <taxon>Paramuricea</taxon>
    </lineage>
</organism>
<protein>
    <submittedName>
        <fullName evidence="1">Uncharacterized protein</fullName>
    </submittedName>
</protein>
<dbReference type="EMBL" id="CACRXK020013096">
    <property type="protein sequence ID" value="CAB4024552.1"/>
    <property type="molecule type" value="Genomic_DNA"/>
</dbReference>
<reference evidence="1" key="1">
    <citation type="submission" date="2020-04" db="EMBL/GenBank/DDBJ databases">
        <authorList>
            <person name="Alioto T."/>
            <person name="Alioto T."/>
            <person name="Gomez Garrido J."/>
        </authorList>
    </citation>
    <scope>NUCLEOTIDE SEQUENCE</scope>
    <source>
        <strain evidence="1">A484AB</strain>
    </source>
</reference>
<comment type="caution">
    <text evidence="1">The sequence shown here is derived from an EMBL/GenBank/DDBJ whole genome shotgun (WGS) entry which is preliminary data.</text>
</comment>
<sequence length="99" mass="11480">RCLQFGSMKHLWYSTHAGGYKGSTKVLKLHSEFLLEEKRSNCKRLKTTGKSEEKSIELTYLLKRSLVQRYEELPESYSRVVAVVRYPRLLGKAEMVVGK</sequence>
<proteinExistence type="predicted"/>